<keyword evidence="8" id="KW-0812">Transmembrane</keyword>
<dbReference type="InterPro" id="IPR036890">
    <property type="entry name" value="HATPase_C_sf"/>
</dbReference>
<evidence type="ECO:0000256" key="7">
    <source>
        <dbReference type="SAM" id="Coils"/>
    </source>
</evidence>
<evidence type="ECO:0000259" key="10">
    <source>
        <dbReference type="PROSITE" id="PS50109"/>
    </source>
</evidence>
<dbReference type="SMART" id="SM00387">
    <property type="entry name" value="HATPase_c"/>
    <property type="match status" value="1"/>
</dbReference>
<dbReference type="PANTHER" id="PTHR43047:SF72">
    <property type="entry name" value="OSMOSENSING HISTIDINE PROTEIN KINASE SLN1"/>
    <property type="match status" value="1"/>
</dbReference>
<proteinExistence type="predicted"/>
<accession>A0A1H3D270</accession>
<dbReference type="Pfam" id="PF02518">
    <property type="entry name" value="HATPase_c"/>
    <property type="match status" value="1"/>
</dbReference>
<reference evidence="11 12" key="1">
    <citation type="submission" date="2016-10" db="EMBL/GenBank/DDBJ databases">
        <authorList>
            <person name="de Groot N.N."/>
        </authorList>
    </citation>
    <scope>NUCLEOTIDE SEQUENCE [LARGE SCALE GENOMIC DNA]</scope>
    <source>
        <strain evidence="11 12">DSM 24956</strain>
    </source>
</reference>
<dbReference type="STRING" id="762486.SAMN05444411_10731"/>
<name>A0A1H3D270_9FLAO</name>
<dbReference type="Gene3D" id="1.25.40.10">
    <property type="entry name" value="Tetratricopeptide repeat domain"/>
    <property type="match status" value="2"/>
</dbReference>
<dbReference type="Gene3D" id="3.30.565.10">
    <property type="entry name" value="Histidine kinase-like ATPase, C-terminal domain"/>
    <property type="match status" value="1"/>
</dbReference>
<dbReference type="InterPro" id="IPR036097">
    <property type="entry name" value="HisK_dim/P_sf"/>
</dbReference>
<dbReference type="InterPro" id="IPR004358">
    <property type="entry name" value="Sig_transdc_His_kin-like_C"/>
</dbReference>
<feature type="domain" description="Histidine kinase" evidence="10">
    <location>
        <begin position="480"/>
        <end position="697"/>
    </location>
</feature>
<organism evidence="11 12">
    <name type="scientific">Lutibacter oricola</name>
    <dbReference type="NCBI Taxonomy" id="762486"/>
    <lineage>
        <taxon>Bacteria</taxon>
        <taxon>Pseudomonadati</taxon>
        <taxon>Bacteroidota</taxon>
        <taxon>Flavobacteriia</taxon>
        <taxon>Flavobacteriales</taxon>
        <taxon>Flavobacteriaceae</taxon>
        <taxon>Lutibacter</taxon>
    </lineage>
</organism>
<dbReference type="InterPro" id="IPR011990">
    <property type="entry name" value="TPR-like_helical_dom_sf"/>
</dbReference>
<dbReference type="PANTHER" id="PTHR43047">
    <property type="entry name" value="TWO-COMPONENT HISTIDINE PROTEIN KINASE"/>
    <property type="match status" value="1"/>
</dbReference>
<dbReference type="InterPro" id="IPR003661">
    <property type="entry name" value="HisK_dim/P_dom"/>
</dbReference>
<dbReference type="Proteomes" id="UP000199595">
    <property type="component" value="Unassembled WGS sequence"/>
</dbReference>
<dbReference type="InterPro" id="IPR019734">
    <property type="entry name" value="TPR_rpt"/>
</dbReference>
<keyword evidence="12" id="KW-1185">Reference proteome</keyword>
<evidence type="ECO:0000256" key="2">
    <source>
        <dbReference type="ARBA" id="ARBA00012438"/>
    </source>
</evidence>
<evidence type="ECO:0000256" key="5">
    <source>
        <dbReference type="ARBA" id="ARBA00022777"/>
    </source>
</evidence>
<dbReference type="AlphaFoldDB" id="A0A1H3D270"/>
<keyword evidence="7" id="KW-0175">Coiled coil</keyword>
<keyword evidence="5 11" id="KW-0418">Kinase</keyword>
<dbReference type="EC" id="2.7.13.3" evidence="2"/>
<feature type="coiled-coil region" evidence="7">
    <location>
        <begin position="371"/>
        <end position="405"/>
    </location>
</feature>
<dbReference type="PROSITE" id="PS50005">
    <property type="entry name" value="TPR"/>
    <property type="match status" value="2"/>
</dbReference>
<dbReference type="PROSITE" id="PS50109">
    <property type="entry name" value="HIS_KIN"/>
    <property type="match status" value="1"/>
</dbReference>
<gene>
    <name evidence="11" type="ORF">SAMN05444411_10731</name>
</gene>
<keyword evidence="9" id="KW-0732">Signal</keyword>
<dbReference type="SUPFAM" id="SSF48452">
    <property type="entry name" value="TPR-like"/>
    <property type="match status" value="2"/>
</dbReference>
<dbReference type="Gene3D" id="1.10.287.130">
    <property type="match status" value="1"/>
</dbReference>
<dbReference type="EMBL" id="FNNJ01000007">
    <property type="protein sequence ID" value="SDX60465.1"/>
    <property type="molecule type" value="Genomic_DNA"/>
</dbReference>
<dbReference type="InterPro" id="IPR005467">
    <property type="entry name" value="His_kinase_dom"/>
</dbReference>
<dbReference type="InterPro" id="IPR003594">
    <property type="entry name" value="HATPase_dom"/>
</dbReference>
<feature type="repeat" description="TPR" evidence="6">
    <location>
        <begin position="167"/>
        <end position="200"/>
    </location>
</feature>
<feature type="repeat" description="TPR" evidence="6">
    <location>
        <begin position="209"/>
        <end position="242"/>
    </location>
</feature>
<feature type="chain" id="PRO_5011633230" description="histidine kinase" evidence="9">
    <location>
        <begin position="26"/>
        <end position="697"/>
    </location>
</feature>
<evidence type="ECO:0000256" key="6">
    <source>
        <dbReference type="PROSITE-ProRule" id="PRU00339"/>
    </source>
</evidence>
<dbReference type="SMART" id="SM00388">
    <property type="entry name" value="HisKA"/>
    <property type="match status" value="1"/>
</dbReference>
<keyword evidence="4" id="KW-0808">Transferase</keyword>
<keyword evidence="8" id="KW-0472">Membrane</keyword>
<keyword evidence="8" id="KW-1133">Transmembrane helix</keyword>
<dbReference type="SUPFAM" id="SSF55874">
    <property type="entry name" value="ATPase domain of HSP90 chaperone/DNA topoisomerase II/histidine kinase"/>
    <property type="match status" value="1"/>
</dbReference>
<evidence type="ECO:0000256" key="8">
    <source>
        <dbReference type="SAM" id="Phobius"/>
    </source>
</evidence>
<dbReference type="OrthoDB" id="9810447at2"/>
<dbReference type="GO" id="GO:0009927">
    <property type="term" value="F:histidine phosphotransfer kinase activity"/>
    <property type="evidence" value="ECO:0007669"/>
    <property type="project" value="TreeGrafter"/>
</dbReference>
<evidence type="ECO:0000256" key="4">
    <source>
        <dbReference type="ARBA" id="ARBA00022679"/>
    </source>
</evidence>
<protein>
    <recommendedName>
        <fullName evidence="2">histidine kinase</fullName>
        <ecNumber evidence="2">2.7.13.3</ecNumber>
    </recommendedName>
</protein>
<dbReference type="SUPFAM" id="SSF47384">
    <property type="entry name" value="Homodimeric domain of signal transducing histidine kinase"/>
    <property type="match status" value="1"/>
</dbReference>
<dbReference type="GO" id="GO:0000155">
    <property type="term" value="F:phosphorelay sensor kinase activity"/>
    <property type="evidence" value="ECO:0007669"/>
    <property type="project" value="InterPro"/>
</dbReference>
<dbReference type="Pfam" id="PF13181">
    <property type="entry name" value="TPR_8"/>
    <property type="match status" value="1"/>
</dbReference>
<evidence type="ECO:0000313" key="12">
    <source>
        <dbReference type="Proteomes" id="UP000199595"/>
    </source>
</evidence>
<keyword evidence="6" id="KW-0802">TPR repeat</keyword>
<evidence type="ECO:0000256" key="1">
    <source>
        <dbReference type="ARBA" id="ARBA00000085"/>
    </source>
</evidence>
<sequence>MRSPLRQIALFNSLLLLLCFVELNAQDQKKIDSIKSYNLSESNQKILVSNYNKLSYLYGAINLDSSLFYSNKAMTVAKKINFNKGLAVSYSYIARGMIEKGNIKSSLENFDKAIELFKEQQDSINILDSYRGMSYVASYSSSQLSSLDYNLKALNYAEALKDTISMSIIYNNLGSIYKKLDNYKLSLLYFTKSLNIELSTSSSLPEDLAVSYSNIGVLKVENNRVDEAKDDYKNLVEIIPNVKSIYLKAYLHLSLASYNNGTKNFKLAKKYIDSATVICEANDFKPIKSRAYRKKAEWFYYQNKYKESIKQFDKCIDYSKSIGVYEEFPEIYKKQSIAYSKLGLFKKSLESLQKSNTAIDSLKNNSVANLLIDFEDQKRKTELEKLKFEQQLKEHQLENETIKKKILLGRSAVTILILLIIIGIVLYYFFKVRKKNNILKNQHKLIKEQKALLESNIESLELNEKKLKKLNATKDKLFSIIGHDLKSPFNAILGFSNLLVEDYKILNDNQRLNMLNHIEKSTKSTLNLLDNLLDWARSQRGVIQLNKENTNLKELLDSGINPYLSSATIKQITVINNVNPETSVFVDSETIKVVFSNLISNAIKFSHKNSEVVVTSKVKGNLVEICFKDVGIGMDKTIIDGLFKVETSVKRDGTLNERGTGLGLILCEEFIKKNNGNIKVESKENEGSKFCVSLPTQ</sequence>
<dbReference type="PRINTS" id="PR00344">
    <property type="entry name" value="BCTRLSENSOR"/>
</dbReference>
<evidence type="ECO:0000256" key="3">
    <source>
        <dbReference type="ARBA" id="ARBA00022553"/>
    </source>
</evidence>
<feature type="transmembrane region" description="Helical" evidence="8">
    <location>
        <begin position="407"/>
        <end position="430"/>
    </location>
</feature>
<comment type="catalytic activity">
    <reaction evidence="1">
        <text>ATP + protein L-histidine = ADP + protein N-phospho-L-histidine.</text>
        <dbReference type="EC" id="2.7.13.3"/>
    </reaction>
</comment>
<dbReference type="CDD" id="cd00082">
    <property type="entry name" value="HisKA"/>
    <property type="match status" value="1"/>
</dbReference>
<feature type="signal peptide" evidence="9">
    <location>
        <begin position="1"/>
        <end position="25"/>
    </location>
</feature>
<evidence type="ECO:0000256" key="9">
    <source>
        <dbReference type="SAM" id="SignalP"/>
    </source>
</evidence>
<keyword evidence="3" id="KW-0597">Phosphoprotein</keyword>
<feature type="coiled-coil region" evidence="7">
    <location>
        <begin position="436"/>
        <end position="470"/>
    </location>
</feature>
<dbReference type="SMART" id="SM00028">
    <property type="entry name" value="TPR"/>
    <property type="match status" value="6"/>
</dbReference>
<dbReference type="RefSeq" id="WP_090124035.1">
    <property type="nucleotide sequence ID" value="NZ_FNNJ01000007.1"/>
</dbReference>
<dbReference type="CDD" id="cd00075">
    <property type="entry name" value="HATPase"/>
    <property type="match status" value="1"/>
</dbReference>
<evidence type="ECO:0000313" key="11">
    <source>
        <dbReference type="EMBL" id="SDX60465.1"/>
    </source>
</evidence>
<dbReference type="Pfam" id="PF00512">
    <property type="entry name" value="HisKA"/>
    <property type="match status" value="1"/>
</dbReference>
<dbReference type="GO" id="GO:0005886">
    <property type="term" value="C:plasma membrane"/>
    <property type="evidence" value="ECO:0007669"/>
    <property type="project" value="TreeGrafter"/>
</dbReference>